<dbReference type="Gene3D" id="3.10.180.10">
    <property type="entry name" value="2,3-Dihydroxybiphenyl 1,2-Dioxygenase, domain 1"/>
    <property type="match status" value="1"/>
</dbReference>
<sequence>MARLRDIVIDCKHPASLARFWAALLDDYEIAPYDDAELARLGIDSPEDDPSVLLQRLDGGAPRIFLTRVPEPKTVKNRVHLDVDGDVDAVLALGATLVAKYDDHDLLTDPEGNEFCVFP</sequence>
<evidence type="ECO:0000313" key="2">
    <source>
        <dbReference type="EMBL" id="MCE7001413.1"/>
    </source>
</evidence>
<keyword evidence="3" id="KW-1185">Reference proteome</keyword>
<evidence type="ECO:0000259" key="1">
    <source>
        <dbReference type="Pfam" id="PF18029"/>
    </source>
</evidence>
<dbReference type="PANTHER" id="PTHR35908:SF1">
    <property type="entry name" value="CONSERVED PROTEIN"/>
    <property type="match status" value="1"/>
</dbReference>
<protein>
    <submittedName>
        <fullName evidence="2">VOC family protein</fullName>
    </submittedName>
</protein>
<gene>
    <name evidence="2" type="ORF">LWC34_00940</name>
</gene>
<name>A0ABS8Z4A7_9PSEU</name>
<feature type="domain" description="Glyoxalase-like" evidence="1">
    <location>
        <begin position="7"/>
        <end position="118"/>
    </location>
</feature>
<dbReference type="PANTHER" id="PTHR35908">
    <property type="entry name" value="HYPOTHETICAL FUSION PROTEIN"/>
    <property type="match status" value="1"/>
</dbReference>
<dbReference type="SUPFAM" id="SSF54593">
    <property type="entry name" value="Glyoxalase/Bleomycin resistance protein/Dihydroxybiphenyl dioxygenase"/>
    <property type="match status" value="1"/>
</dbReference>
<accession>A0ABS8Z4A7</accession>
<dbReference type="EMBL" id="JAJVCN010000001">
    <property type="protein sequence ID" value="MCE7001413.1"/>
    <property type="molecule type" value="Genomic_DNA"/>
</dbReference>
<dbReference type="InterPro" id="IPR029068">
    <property type="entry name" value="Glyas_Bleomycin-R_OHBP_Dase"/>
</dbReference>
<comment type="caution">
    <text evidence="2">The sequence shown here is derived from an EMBL/GenBank/DDBJ whole genome shotgun (WGS) entry which is preliminary data.</text>
</comment>
<organism evidence="2 3">
    <name type="scientific">Kibdelosporangium philippinense</name>
    <dbReference type="NCBI Taxonomy" id="211113"/>
    <lineage>
        <taxon>Bacteria</taxon>
        <taxon>Bacillati</taxon>
        <taxon>Actinomycetota</taxon>
        <taxon>Actinomycetes</taxon>
        <taxon>Pseudonocardiales</taxon>
        <taxon>Pseudonocardiaceae</taxon>
        <taxon>Kibdelosporangium</taxon>
    </lineage>
</organism>
<dbReference type="Proteomes" id="UP001521150">
    <property type="component" value="Unassembled WGS sequence"/>
</dbReference>
<proteinExistence type="predicted"/>
<dbReference type="Pfam" id="PF18029">
    <property type="entry name" value="Glyoxalase_6"/>
    <property type="match status" value="1"/>
</dbReference>
<dbReference type="InterPro" id="IPR041581">
    <property type="entry name" value="Glyoxalase_6"/>
</dbReference>
<dbReference type="RefSeq" id="WP_233722481.1">
    <property type="nucleotide sequence ID" value="NZ_JAJVCN010000001.1"/>
</dbReference>
<evidence type="ECO:0000313" key="3">
    <source>
        <dbReference type="Proteomes" id="UP001521150"/>
    </source>
</evidence>
<reference evidence="2 3" key="1">
    <citation type="submission" date="2021-12" db="EMBL/GenBank/DDBJ databases">
        <title>Genome sequence of Kibdelosporangium philippinense ATCC 49844.</title>
        <authorList>
            <person name="Fedorov E.A."/>
            <person name="Omeragic M."/>
            <person name="Shalygina K.F."/>
            <person name="Maclea K.S."/>
        </authorList>
    </citation>
    <scope>NUCLEOTIDE SEQUENCE [LARGE SCALE GENOMIC DNA]</scope>
    <source>
        <strain evidence="2 3">ATCC 49844</strain>
    </source>
</reference>